<evidence type="ECO:0000256" key="1">
    <source>
        <dbReference type="SAM" id="MobiDB-lite"/>
    </source>
</evidence>
<feature type="region of interest" description="Disordered" evidence="1">
    <location>
        <begin position="20"/>
        <end position="44"/>
    </location>
</feature>
<name>T1BNQ1_9ZZZZ</name>
<reference evidence="2" key="2">
    <citation type="journal article" date="2014" name="ISME J.">
        <title>Microbial stratification in low pH oxic and suboxic macroscopic growths along an acid mine drainage.</title>
        <authorList>
            <person name="Mendez-Garcia C."/>
            <person name="Mesa V."/>
            <person name="Sprenger R.R."/>
            <person name="Richter M."/>
            <person name="Diez M.S."/>
            <person name="Solano J."/>
            <person name="Bargiela R."/>
            <person name="Golyshina O.V."/>
            <person name="Manteca A."/>
            <person name="Ramos J.L."/>
            <person name="Gallego J.R."/>
            <person name="Llorente I."/>
            <person name="Martins Dos Santos V.A."/>
            <person name="Jensen O.N."/>
            <person name="Pelaez A.I."/>
            <person name="Sanchez J."/>
            <person name="Ferrer M."/>
        </authorList>
    </citation>
    <scope>NUCLEOTIDE SEQUENCE</scope>
</reference>
<comment type="caution">
    <text evidence="2">The sequence shown here is derived from an EMBL/GenBank/DDBJ whole genome shotgun (WGS) entry which is preliminary data.</text>
</comment>
<dbReference type="EMBL" id="AUZX01004656">
    <property type="protein sequence ID" value="EQD70223.1"/>
    <property type="molecule type" value="Genomic_DNA"/>
</dbReference>
<organism evidence="2">
    <name type="scientific">mine drainage metagenome</name>
    <dbReference type="NCBI Taxonomy" id="410659"/>
    <lineage>
        <taxon>unclassified sequences</taxon>
        <taxon>metagenomes</taxon>
        <taxon>ecological metagenomes</taxon>
    </lineage>
</organism>
<accession>T1BNQ1</accession>
<protein>
    <submittedName>
        <fullName evidence="2">Pyruvate ferredoxin oxidoreductase, alpha chain</fullName>
    </submittedName>
</protein>
<evidence type="ECO:0000313" key="2">
    <source>
        <dbReference type="EMBL" id="EQD70223.1"/>
    </source>
</evidence>
<dbReference type="AlphaFoldDB" id="T1BNQ1"/>
<gene>
    <name evidence="2" type="ORF">B1A_06406</name>
</gene>
<feature type="compositionally biased region" description="Basic and acidic residues" evidence="1">
    <location>
        <begin position="28"/>
        <end position="42"/>
    </location>
</feature>
<reference evidence="2" key="1">
    <citation type="submission" date="2013-08" db="EMBL/GenBank/DDBJ databases">
        <authorList>
            <person name="Mendez C."/>
            <person name="Richter M."/>
            <person name="Ferrer M."/>
            <person name="Sanchez J."/>
        </authorList>
    </citation>
    <scope>NUCLEOTIDE SEQUENCE</scope>
</reference>
<proteinExistence type="predicted"/>
<sequence length="60" mass="6969">MECRTYKRYEFTSDGISFRALPGQPEMMHNEDSDEHNEKGDVVSDAITDPYIRKLAMERG</sequence>
<keyword evidence="2" id="KW-0670">Pyruvate</keyword>